<dbReference type="RefSeq" id="WP_083226709.1">
    <property type="nucleotide sequence ID" value="NZ_MASI01000006.1"/>
</dbReference>
<dbReference type="PANTHER" id="PTHR46797">
    <property type="entry name" value="HTH-TYPE TRANSCRIPTIONAL REGULATOR"/>
    <property type="match status" value="1"/>
</dbReference>
<protein>
    <submittedName>
        <fullName evidence="4">Anaerobic benzoate catabolism transcriptional regulator</fullName>
    </submittedName>
</protein>
<dbReference type="Gene3D" id="1.10.260.40">
    <property type="entry name" value="lambda repressor-like DNA-binding domains"/>
    <property type="match status" value="1"/>
</dbReference>
<dbReference type="CDD" id="cd02209">
    <property type="entry name" value="cupin_XRE_C"/>
    <property type="match status" value="1"/>
</dbReference>
<evidence type="ECO:0000256" key="2">
    <source>
        <dbReference type="SAM" id="MobiDB-lite"/>
    </source>
</evidence>
<dbReference type="PATRIC" id="fig|1177755.3.peg.2466"/>
<dbReference type="GO" id="GO:0005829">
    <property type="term" value="C:cytosol"/>
    <property type="evidence" value="ECO:0007669"/>
    <property type="project" value="TreeGrafter"/>
</dbReference>
<dbReference type="GO" id="GO:0003700">
    <property type="term" value="F:DNA-binding transcription factor activity"/>
    <property type="evidence" value="ECO:0007669"/>
    <property type="project" value="TreeGrafter"/>
</dbReference>
<name>A0A1E2RX54_9HYPH</name>
<keyword evidence="5" id="KW-1185">Reference proteome</keyword>
<dbReference type="Pfam" id="PF01381">
    <property type="entry name" value="HTH_3"/>
    <property type="match status" value="1"/>
</dbReference>
<dbReference type="SUPFAM" id="SSF47413">
    <property type="entry name" value="lambda repressor-like DNA-binding domains"/>
    <property type="match status" value="1"/>
</dbReference>
<dbReference type="InterPro" id="IPR011051">
    <property type="entry name" value="RmlC_Cupin_sf"/>
</dbReference>
<organism evidence="4 5">
    <name type="scientific">Methyloligella halotolerans</name>
    <dbReference type="NCBI Taxonomy" id="1177755"/>
    <lineage>
        <taxon>Bacteria</taxon>
        <taxon>Pseudomonadati</taxon>
        <taxon>Pseudomonadota</taxon>
        <taxon>Alphaproteobacteria</taxon>
        <taxon>Hyphomicrobiales</taxon>
        <taxon>Hyphomicrobiaceae</taxon>
        <taxon>Methyloligella</taxon>
    </lineage>
</organism>
<dbReference type="AlphaFoldDB" id="A0A1E2RX54"/>
<proteinExistence type="predicted"/>
<evidence type="ECO:0000313" key="5">
    <source>
        <dbReference type="Proteomes" id="UP000095087"/>
    </source>
</evidence>
<dbReference type="InterPro" id="IPR050807">
    <property type="entry name" value="TransReg_Diox_bact_type"/>
</dbReference>
<dbReference type="PANTHER" id="PTHR46797:SF1">
    <property type="entry name" value="METHYLPHOSPHONATE SYNTHASE"/>
    <property type="match status" value="1"/>
</dbReference>
<evidence type="ECO:0000256" key="1">
    <source>
        <dbReference type="ARBA" id="ARBA00023125"/>
    </source>
</evidence>
<dbReference type="EMBL" id="MASI01000006">
    <property type="protein sequence ID" value="ODA66678.1"/>
    <property type="molecule type" value="Genomic_DNA"/>
</dbReference>
<dbReference type="Proteomes" id="UP000095087">
    <property type="component" value="Unassembled WGS sequence"/>
</dbReference>
<dbReference type="STRING" id="1177755.A7A08_02446"/>
<accession>A0A1E2RX54</accession>
<dbReference type="InterPro" id="IPR014710">
    <property type="entry name" value="RmlC-like_jellyroll"/>
</dbReference>
<dbReference type="OrthoDB" id="9805356at2"/>
<dbReference type="CDD" id="cd00093">
    <property type="entry name" value="HTH_XRE"/>
    <property type="match status" value="1"/>
</dbReference>
<dbReference type="SMART" id="SM00530">
    <property type="entry name" value="HTH_XRE"/>
    <property type="match status" value="1"/>
</dbReference>
<sequence length="251" mass="27476">MPERKKANRLRPQQQAKETRPVRRVLNPNTIAGASAEFGTFGEVDDETLHTGSSAPRGASTRSLAKAIGLQVRTLRRKLDLTGAELADQAGISAGMLSKIENGAVSASIESLEALSRALNVPITSFFQSYEDQRDCSYVPSGSGVAIERRGTKAGHQYHLLGHSISGDIVVEPYLITLTEEAEPYSLFQHVGVEFIYQLTGKSLYRHADKIYTLSPGDALFFDSTALHGPEELLELPMTYLSIIIYPRQPT</sequence>
<dbReference type="SUPFAM" id="SSF51182">
    <property type="entry name" value="RmlC-like cupins"/>
    <property type="match status" value="1"/>
</dbReference>
<dbReference type="InterPro" id="IPR001387">
    <property type="entry name" value="Cro/C1-type_HTH"/>
</dbReference>
<reference evidence="4 5" key="1">
    <citation type="submission" date="2016-07" db="EMBL/GenBank/DDBJ databases">
        <title>Draft genome sequence of Methyloligella halotolerans C2T (VKM B-2706T=CCUG 61687T=DSM 25045T), a halotolerant polyhydroxybutyrate accumulating methylotroph.</title>
        <authorList>
            <person name="Vasilenko O.V."/>
            <person name="Doronina N.V."/>
            <person name="Poroshina M.N."/>
            <person name="Tarlachkov S.V."/>
            <person name="Trotsenko Y.A."/>
        </authorList>
    </citation>
    <scope>NUCLEOTIDE SEQUENCE [LARGE SCALE GENOMIC DNA]</scope>
    <source>
        <strain evidence="4 5">VKM B-2706</strain>
    </source>
</reference>
<feature type="region of interest" description="Disordered" evidence="2">
    <location>
        <begin position="1"/>
        <end position="21"/>
    </location>
</feature>
<evidence type="ECO:0000313" key="4">
    <source>
        <dbReference type="EMBL" id="ODA66678.1"/>
    </source>
</evidence>
<dbReference type="InterPro" id="IPR010982">
    <property type="entry name" value="Lambda_DNA-bd_dom_sf"/>
</dbReference>
<evidence type="ECO:0000259" key="3">
    <source>
        <dbReference type="PROSITE" id="PS50943"/>
    </source>
</evidence>
<dbReference type="PROSITE" id="PS50943">
    <property type="entry name" value="HTH_CROC1"/>
    <property type="match status" value="1"/>
</dbReference>
<feature type="domain" description="HTH cro/C1-type" evidence="3">
    <location>
        <begin position="72"/>
        <end position="126"/>
    </location>
</feature>
<dbReference type="GO" id="GO:0003677">
    <property type="term" value="F:DNA binding"/>
    <property type="evidence" value="ECO:0007669"/>
    <property type="project" value="UniProtKB-KW"/>
</dbReference>
<keyword evidence="1" id="KW-0238">DNA-binding</keyword>
<dbReference type="Gene3D" id="2.60.120.10">
    <property type="entry name" value="Jelly Rolls"/>
    <property type="match status" value="1"/>
</dbReference>
<comment type="caution">
    <text evidence="4">The sequence shown here is derived from an EMBL/GenBank/DDBJ whole genome shotgun (WGS) entry which is preliminary data.</text>
</comment>
<gene>
    <name evidence="4" type="ORF">A7A08_02446</name>
</gene>